<organism evidence="1">
    <name type="scientific">marine metagenome</name>
    <dbReference type="NCBI Taxonomy" id="408172"/>
    <lineage>
        <taxon>unclassified sequences</taxon>
        <taxon>metagenomes</taxon>
        <taxon>ecological metagenomes</taxon>
    </lineage>
</organism>
<dbReference type="EMBL" id="UINC01069422">
    <property type="protein sequence ID" value="SVC02782.1"/>
    <property type="molecule type" value="Genomic_DNA"/>
</dbReference>
<gene>
    <name evidence="1" type="ORF">METZ01_LOCUS255636</name>
</gene>
<dbReference type="AlphaFoldDB" id="A0A382IU91"/>
<evidence type="ECO:0000313" key="1">
    <source>
        <dbReference type="EMBL" id="SVC02782.1"/>
    </source>
</evidence>
<reference evidence="1" key="1">
    <citation type="submission" date="2018-05" db="EMBL/GenBank/DDBJ databases">
        <authorList>
            <person name="Lanie J.A."/>
            <person name="Ng W.-L."/>
            <person name="Kazmierczak K.M."/>
            <person name="Andrzejewski T.M."/>
            <person name="Davidsen T.M."/>
            <person name="Wayne K.J."/>
            <person name="Tettelin H."/>
            <person name="Glass J.I."/>
            <person name="Rusch D."/>
            <person name="Podicherti R."/>
            <person name="Tsui H.-C.T."/>
            <person name="Winkler M.E."/>
        </authorList>
    </citation>
    <scope>NUCLEOTIDE SEQUENCE</scope>
</reference>
<accession>A0A382IU91</accession>
<proteinExistence type="predicted"/>
<protein>
    <submittedName>
        <fullName evidence="1">Uncharacterized protein</fullName>
    </submittedName>
</protein>
<sequence length="51" mass="5934">MNHELPQVCEFLFLSLLDYVTELIIDKQNLSLFTLQNGHCLIYWLGSFSSV</sequence>
<name>A0A382IU91_9ZZZZ</name>